<dbReference type="KEGG" id="psyt:DSAG12_02752"/>
<feature type="domain" description="Methyltransferase type 11" evidence="1">
    <location>
        <begin position="73"/>
        <end position="172"/>
    </location>
</feature>
<dbReference type="GO" id="GO:0016435">
    <property type="term" value="F:rRNA (guanine) methyltransferase activity"/>
    <property type="evidence" value="ECO:0007669"/>
    <property type="project" value="InterPro"/>
</dbReference>
<dbReference type="AlphaFoldDB" id="A0A5B9DCS9"/>
<dbReference type="Proteomes" id="UP000321408">
    <property type="component" value="Chromosome"/>
</dbReference>
<keyword evidence="3" id="KW-1185">Reference proteome</keyword>
<proteinExistence type="predicted"/>
<keyword evidence="2" id="KW-0489">Methyltransferase</keyword>
<sequence>MNEKKKKKTEKSSQYEFYIKYERPEEYAKDPNEFYIAKRVNEYSQSKALMRIQEKITKRALEIARIEPPARVLDLGMGCGFASTHMFLNKFQIVGIDLNFLFLTYYEIHHLNPIQSDMRDLGFRLGSFDLILSISAIQWVLAEKNEKRRVNHLKKIADQCNLILKPKGKIIFQFYPKSDTSMHEIGKIFNSTGQFNGNFVIDNPDNPKKRKIFLYLEKK</sequence>
<evidence type="ECO:0000313" key="3">
    <source>
        <dbReference type="Proteomes" id="UP000321408"/>
    </source>
</evidence>
<reference evidence="2 3" key="2">
    <citation type="journal article" date="2024" name="Int. J. Syst. Evol. Microbiol.">
        <title>Promethearchaeum syntrophicum gen. nov., sp. nov., an anaerobic, obligately syntrophic archaeon, the first isolate of the lineage 'Asgard' archaea, and proposal of the new archaeal phylum Promethearchaeota phyl. nov. and kingdom Promethearchaeati regn. nov.</title>
        <authorList>
            <person name="Imachi H."/>
            <person name="Nobu M.K."/>
            <person name="Kato S."/>
            <person name="Takaki Y."/>
            <person name="Miyazaki M."/>
            <person name="Miyata M."/>
            <person name="Ogawara M."/>
            <person name="Saito Y."/>
            <person name="Sakai S."/>
            <person name="Tahara Y.O."/>
            <person name="Takano Y."/>
            <person name="Tasumi E."/>
            <person name="Uematsu K."/>
            <person name="Yoshimura T."/>
            <person name="Itoh T."/>
            <person name="Ohkuma M."/>
            <person name="Takai K."/>
        </authorList>
    </citation>
    <scope>NUCLEOTIDE SEQUENCE [LARGE SCALE GENOMIC DNA]</scope>
    <source>
        <strain evidence="2 3">MK-D1</strain>
    </source>
</reference>
<gene>
    <name evidence="2" type="ORF">DSAG12_02752</name>
</gene>
<name>A0A5B9DCS9_9ARCH</name>
<dbReference type="RefSeq" id="WP_147663845.1">
    <property type="nucleotide sequence ID" value="NZ_CP042905.2"/>
</dbReference>
<dbReference type="GeneID" id="41330731"/>
<organism evidence="2 3">
    <name type="scientific">Promethearchaeum syntrophicum</name>
    <dbReference type="NCBI Taxonomy" id="2594042"/>
    <lineage>
        <taxon>Archaea</taxon>
        <taxon>Promethearchaeati</taxon>
        <taxon>Promethearchaeota</taxon>
        <taxon>Promethearchaeia</taxon>
        <taxon>Promethearchaeales</taxon>
        <taxon>Promethearchaeaceae</taxon>
        <taxon>Promethearchaeum</taxon>
    </lineage>
</organism>
<dbReference type="Pfam" id="PF08241">
    <property type="entry name" value="Methyltransf_11"/>
    <property type="match status" value="1"/>
</dbReference>
<evidence type="ECO:0000259" key="1">
    <source>
        <dbReference type="Pfam" id="PF08241"/>
    </source>
</evidence>
<dbReference type="PANTHER" id="PTHR12734:SF0">
    <property type="entry name" value="18S RRNA (GUANINE-N(7))-METHYLTRANSFERASE-RELATED"/>
    <property type="match status" value="1"/>
</dbReference>
<dbReference type="InterPro" id="IPR013216">
    <property type="entry name" value="Methyltransf_11"/>
</dbReference>
<dbReference type="SUPFAM" id="SSF53335">
    <property type="entry name" value="S-adenosyl-L-methionine-dependent methyltransferases"/>
    <property type="match status" value="1"/>
</dbReference>
<dbReference type="Gene3D" id="3.40.50.150">
    <property type="entry name" value="Vaccinia Virus protein VP39"/>
    <property type="match status" value="1"/>
</dbReference>
<dbReference type="EMBL" id="CP042905">
    <property type="protein sequence ID" value="QEE16922.1"/>
    <property type="molecule type" value="Genomic_DNA"/>
</dbReference>
<keyword evidence="2" id="KW-0808">Transferase</keyword>
<evidence type="ECO:0000313" key="2">
    <source>
        <dbReference type="EMBL" id="QEE16922.1"/>
    </source>
</evidence>
<dbReference type="InterPro" id="IPR029063">
    <property type="entry name" value="SAM-dependent_MTases_sf"/>
</dbReference>
<dbReference type="GO" id="GO:0070476">
    <property type="term" value="P:rRNA (guanine-N7)-methylation"/>
    <property type="evidence" value="ECO:0007669"/>
    <property type="project" value="InterPro"/>
</dbReference>
<protein>
    <submittedName>
        <fullName evidence="2">Class I SAM-dependent methyltransferase</fullName>
        <ecNumber evidence="2">2.1.1.-</ecNumber>
    </submittedName>
</protein>
<dbReference type="InterPro" id="IPR039769">
    <property type="entry name" value="Bud23-like"/>
</dbReference>
<dbReference type="CDD" id="cd02440">
    <property type="entry name" value="AdoMet_MTases"/>
    <property type="match status" value="1"/>
</dbReference>
<reference evidence="2 3" key="1">
    <citation type="journal article" date="2020" name="Nature">
        <title>Isolation of an archaeon at the prokaryote-eukaryote interface.</title>
        <authorList>
            <person name="Imachi H."/>
            <person name="Nobu M.K."/>
            <person name="Nakahara N."/>
            <person name="Morono Y."/>
            <person name="Ogawara M."/>
            <person name="Takaki Y."/>
            <person name="Takano Y."/>
            <person name="Uematsu K."/>
            <person name="Ikuta T."/>
            <person name="Ito M."/>
            <person name="Matsui Y."/>
            <person name="Miyazaki M."/>
            <person name="Murata K."/>
            <person name="Saito Y."/>
            <person name="Sakai S."/>
            <person name="Song C."/>
            <person name="Tasumi E."/>
            <person name="Yamanaka Y."/>
            <person name="Yamaguchi T."/>
            <person name="Kamagata Y."/>
            <person name="Tamaki H."/>
            <person name="Takai K."/>
        </authorList>
    </citation>
    <scope>NUCLEOTIDE SEQUENCE [LARGE SCALE GENOMIC DNA]</scope>
    <source>
        <strain evidence="2 3">MK-D1</strain>
    </source>
</reference>
<dbReference type="PANTHER" id="PTHR12734">
    <property type="entry name" value="METHYLTRANSFERASE-RELATED"/>
    <property type="match status" value="1"/>
</dbReference>
<accession>A0A5B9DCS9</accession>
<dbReference type="EC" id="2.1.1.-" evidence="2"/>